<dbReference type="Pfam" id="PF00582">
    <property type="entry name" value="Usp"/>
    <property type="match status" value="1"/>
</dbReference>
<dbReference type="RefSeq" id="WP_150045009.1">
    <property type="nucleotide sequence ID" value="NZ_OW485601.1"/>
</dbReference>
<gene>
    <name evidence="3" type="ORF">F1189_27425</name>
</gene>
<comment type="caution">
    <text evidence="3">The sequence shown here is derived from an EMBL/GenBank/DDBJ whole genome shotgun (WGS) entry which is preliminary data.</text>
</comment>
<evidence type="ECO:0000313" key="3">
    <source>
        <dbReference type="EMBL" id="KAA5608776.1"/>
    </source>
</evidence>
<dbReference type="Gene3D" id="3.40.50.12370">
    <property type="match status" value="1"/>
</dbReference>
<protein>
    <submittedName>
        <fullName evidence="3">Universal stress protein</fullName>
    </submittedName>
</protein>
<dbReference type="CDD" id="cd00293">
    <property type="entry name" value="USP-like"/>
    <property type="match status" value="1"/>
</dbReference>
<proteinExistence type="inferred from homology"/>
<dbReference type="Proteomes" id="UP000325255">
    <property type="component" value="Unassembled WGS sequence"/>
</dbReference>
<organism evidence="3 4">
    <name type="scientific">Rhodovastum atsumiense</name>
    <dbReference type="NCBI Taxonomy" id="504468"/>
    <lineage>
        <taxon>Bacteria</taxon>
        <taxon>Pseudomonadati</taxon>
        <taxon>Pseudomonadota</taxon>
        <taxon>Alphaproteobacteria</taxon>
        <taxon>Acetobacterales</taxon>
        <taxon>Acetobacteraceae</taxon>
        <taxon>Rhodovastum</taxon>
    </lineage>
</organism>
<keyword evidence="4" id="KW-1185">Reference proteome</keyword>
<evidence type="ECO:0000313" key="4">
    <source>
        <dbReference type="Proteomes" id="UP000325255"/>
    </source>
</evidence>
<comment type="similarity">
    <text evidence="1">Belongs to the universal stress protein A family.</text>
</comment>
<reference evidence="3 4" key="1">
    <citation type="submission" date="2019-09" db="EMBL/GenBank/DDBJ databases">
        <title>Genome sequence of Rhodovastum atsumiense, a diverse member of the Acetobacteraceae family of non-sulfur purple photosynthetic bacteria.</title>
        <authorList>
            <person name="Meyer T."/>
            <person name="Kyndt J."/>
        </authorList>
    </citation>
    <scope>NUCLEOTIDE SEQUENCE [LARGE SCALE GENOMIC DNA]</scope>
    <source>
        <strain evidence="3 4">DSM 21279</strain>
    </source>
</reference>
<dbReference type="OrthoDB" id="9804721at2"/>
<dbReference type="InterPro" id="IPR006015">
    <property type="entry name" value="Universal_stress_UspA"/>
</dbReference>
<sequence>MPTSEVILVITAAPERTERLLGAAGRLAALTGGARIITFPVPLAEMAAAERVAAGIDVGATIRAQGRRADLIVMARPEADDDVATRQAFRAALFQTERPLLVVPPVGPVDSFGHRVAIAWRDDTRAVKAVLPALRLLAGAQVVQVITGQRPGTIVPGLPAVLAEHEVNATLHPLDLGAEPFGQVLLRETRALEADLLVMGAFAHTQIRELLLGGTTRYVLEHAELPVLMRH</sequence>
<feature type="domain" description="UspA" evidence="2">
    <location>
        <begin position="182"/>
        <end position="229"/>
    </location>
</feature>
<dbReference type="InterPro" id="IPR006016">
    <property type="entry name" value="UspA"/>
</dbReference>
<evidence type="ECO:0000259" key="2">
    <source>
        <dbReference type="Pfam" id="PF00582"/>
    </source>
</evidence>
<dbReference type="AlphaFoldDB" id="A0A5M6IKJ5"/>
<accession>A0A5M6IKJ5</accession>
<name>A0A5M6IKJ5_9PROT</name>
<dbReference type="SUPFAM" id="SSF52402">
    <property type="entry name" value="Adenine nucleotide alpha hydrolases-like"/>
    <property type="match status" value="1"/>
</dbReference>
<dbReference type="EMBL" id="VWPK01000068">
    <property type="protein sequence ID" value="KAA5608776.1"/>
    <property type="molecule type" value="Genomic_DNA"/>
</dbReference>
<dbReference type="PRINTS" id="PR01438">
    <property type="entry name" value="UNVRSLSTRESS"/>
</dbReference>
<evidence type="ECO:0000256" key="1">
    <source>
        <dbReference type="ARBA" id="ARBA00008791"/>
    </source>
</evidence>